<evidence type="ECO:0000256" key="6">
    <source>
        <dbReference type="SAM" id="Phobius"/>
    </source>
</evidence>
<evidence type="ECO:0000256" key="4">
    <source>
        <dbReference type="ARBA" id="ARBA00022989"/>
    </source>
</evidence>
<comment type="similarity">
    <text evidence="2">Belongs to the GtrA family.</text>
</comment>
<evidence type="ECO:0000313" key="9">
    <source>
        <dbReference type="Proteomes" id="UP001265700"/>
    </source>
</evidence>
<name>A0ABU1WTB6_9BURK</name>
<comment type="caution">
    <text evidence="8">The sequence shown here is derived from an EMBL/GenBank/DDBJ whole genome shotgun (WGS) entry which is preliminary data.</text>
</comment>
<reference evidence="8 9" key="1">
    <citation type="submission" date="2023-07" db="EMBL/GenBank/DDBJ databases">
        <title>Sorghum-associated microbial communities from plants grown in Nebraska, USA.</title>
        <authorList>
            <person name="Schachtman D."/>
        </authorList>
    </citation>
    <scope>NUCLEOTIDE SEQUENCE [LARGE SCALE GENOMIC DNA]</scope>
    <source>
        <strain evidence="8 9">4249</strain>
    </source>
</reference>
<dbReference type="InterPro" id="IPR051401">
    <property type="entry name" value="GtrA_CellWall_Glycosyl"/>
</dbReference>
<feature type="transmembrane region" description="Helical" evidence="6">
    <location>
        <begin position="17"/>
        <end position="38"/>
    </location>
</feature>
<dbReference type="Pfam" id="PF04138">
    <property type="entry name" value="GtrA_DPMS_TM"/>
    <property type="match status" value="1"/>
</dbReference>
<evidence type="ECO:0000256" key="2">
    <source>
        <dbReference type="ARBA" id="ARBA00009399"/>
    </source>
</evidence>
<dbReference type="PANTHER" id="PTHR38459">
    <property type="entry name" value="PROPHAGE BACTOPRENOL-LINKED GLUCOSE TRANSLOCASE HOMOLOG"/>
    <property type="match status" value="1"/>
</dbReference>
<keyword evidence="9" id="KW-1185">Reference proteome</keyword>
<keyword evidence="3 6" id="KW-0812">Transmembrane</keyword>
<keyword evidence="4 6" id="KW-1133">Transmembrane helix</keyword>
<dbReference type="PANTHER" id="PTHR38459:SF1">
    <property type="entry name" value="PROPHAGE BACTOPRENOL-LINKED GLUCOSE TRANSLOCASE HOMOLOG"/>
    <property type="match status" value="1"/>
</dbReference>
<proteinExistence type="inferred from homology"/>
<organism evidence="8 9">
    <name type="scientific">Hydrogenophaga palleronii</name>
    <dbReference type="NCBI Taxonomy" id="65655"/>
    <lineage>
        <taxon>Bacteria</taxon>
        <taxon>Pseudomonadati</taxon>
        <taxon>Pseudomonadota</taxon>
        <taxon>Betaproteobacteria</taxon>
        <taxon>Burkholderiales</taxon>
        <taxon>Comamonadaceae</taxon>
        <taxon>Hydrogenophaga</taxon>
    </lineage>
</organism>
<feature type="transmembrane region" description="Helical" evidence="6">
    <location>
        <begin position="82"/>
        <end position="101"/>
    </location>
</feature>
<gene>
    <name evidence="8" type="ORF">J2W49_004536</name>
</gene>
<evidence type="ECO:0000256" key="5">
    <source>
        <dbReference type="ARBA" id="ARBA00023136"/>
    </source>
</evidence>
<dbReference type="EMBL" id="JAVDWU010000012">
    <property type="protein sequence ID" value="MDR7152558.1"/>
    <property type="molecule type" value="Genomic_DNA"/>
</dbReference>
<keyword evidence="5 6" id="KW-0472">Membrane</keyword>
<comment type="subcellular location">
    <subcellularLocation>
        <location evidence="1">Membrane</location>
        <topology evidence="1">Multi-pass membrane protein</topology>
    </subcellularLocation>
</comment>
<dbReference type="InterPro" id="IPR007267">
    <property type="entry name" value="GtrA_DPMS_TM"/>
</dbReference>
<evidence type="ECO:0000256" key="3">
    <source>
        <dbReference type="ARBA" id="ARBA00022692"/>
    </source>
</evidence>
<sequence>MTETTGPTGETGSATQLLRFIAVGAASNMAGYLLYLLITHLGVAPKLAMTVLYAVGAVLGFVGNRSYTFGHSSQLLSTGVRYIMTHGVGYLLNLSIQYIAVDRLGYPHQLAQAIGVCTVAAFLFVAFKYFVFVKRTSIAAEKR</sequence>
<evidence type="ECO:0000313" key="8">
    <source>
        <dbReference type="EMBL" id="MDR7152558.1"/>
    </source>
</evidence>
<evidence type="ECO:0000259" key="7">
    <source>
        <dbReference type="Pfam" id="PF04138"/>
    </source>
</evidence>
<dbReference type="RefSeq" id="WP_310321432.1">
    <property type="nucleotide sequence ID" value="NZ_JAVDWU010000012.1"/>
</dbReference>
<feature type="transmembrane region" description="Helical" evidence="6">
    <location>
        <begin position="44"/>
        <end position="62"/>
    </location>
</feature>
<evidence type="ECO:0000256" key="1">
    <source>
        <dbReference type="ARBA" id="ARBA00004141"/>
    </source>
</evidence>
<accession>A0ABU1WTB6</accession>
<feature type="domain" description="GtrA/DPMS transmembrane" evidence="7">
    <location>
        <begin position="19"/>
        <end position="132"/>
    </location>
</feature>
<feature type="transmembrane region" description="Helical" evidence="6">
    <location>
        <begin position="113"/>
        <end position="133"/>
    </location>
</feature>
<protein>
    <submittedName>
        <fullName evidence="8">Flippase GtrA</fullName>
    </submittedName>
</protein>
<dbReference type="Proteomes" id="UP001265700">
    <property type="component" value="Unassembled WGS sequence"/>
</dbReference>